<accession>A0A2D0MY83</accession>
<protein>
    <submittedName>
        <fullName evidence="2">Metal-dependent phosphohydrolase</fullName>
    </submittedName>
</protein>
<gene>
    <name evidence="2" type="ORF">CRP01_39085</name>
</gene>
<dbReference type="Proteomes" id="UP000223913">
    <property type="component" value="Unassembled WGS sequence"/>
</dbReference>
<dbReference type="Pfam" id="PF01966">
    <property type="entry name" value="HD"/>
    <property type="match status" value="1"/>
</dbReference>
<keyword evidence="2" id="KW-0378">Hydrolase</keyword>
<name>A0A2D0MY83_FLAN2</name>
<organism evidence="2 3">
    <name type="scientific">Flavilitoribacter nigricans (strain ATCC 23147 / DSM 23189 / NBRC 102662 / NCIMB 1420 / SS-2)</name>
    <name type="common">Lewinella nigricans</name>
    <dbReference type="NCBI Taxonomy" id="1122177"/>
    <lineage>
        <taxon>Bacteria</taxon>
        <taxon>Pseudomonadati</taxon>
        <taxon>Bacteroidota</taxon>
        <taxon>Saprospiria</taxon>
        <taxon>Saprospirales</taxon>
        <taxon>Lewinellaceae</taxon>
        <taxon>Flavilitoribacter</taxon>
    </lineage>
</organism>
<dbReference type="AlphaFoldDB" id="A0A2D0MY83"/>
<keyword evidence="3" id="KW-1185">Reference proteome</keyword>
<reference evidence="2 3" key="1">
    <citation type="submission" date="2017-10" db="EMBL/GenBank/DDBJ databases">
        <title>The draft genome sequence of Lewinella nigricans NBRC 102662.</title>
        <authorList>
            <person name="Wang K."/>
        </authorList>
    </citation>
    <scope>NUCLEOTIDE SEQUENCE [LARGE SCALE GENOMIC DNA]</scope>
    <source>
        <strain evidence="2 3">NBRC 102662</strain>
    </source>
</reference>
<dbReference type="GO" id="GO:0016787">
    <property type="term" value="F:hydrolase activity"/>
    <property type="evidence" value="ECO:0007669"/>
    <property type="project" value="UniProtKB-KW"/>
</dbReference>
<proteinExistence type="predicted"/>
<dbReference type="OrthoDB" id="9801160at2"/>
<comment type="caution">
    <text evidence="2">The sequence shown here is derived from an EMBL/GenBank/DDBJ whole genome shotgun (WGS) entry which is preliminary data.</text>
</comment>
<evidence type="ECO:0000313" key="3">
    <source>
        <dbReference type="Proteomes" id="UP000223913"/>
    </source>
</evidence>
<feature type="domain" description="HD" evidence="1">
    <location>
        <begin position="20"/>
        <end position="107"/>
    </location>
</feature>
<evidence type="ECO:0000313" key="2">
    <source>
        <dbReference type="EMBL" id="PHN01086.1"/>
    </source>
</evidence>
<sequence length="181" mass="20430">MDREQAQQLLNEMTESPALLRHARTVELVMRALARHFGADEEQFGVTGLLHDADYDKYPDEHPNLIVKKLEELGHPDIAHAIAGHYTKWGVPRESLLDKCIVAADELTGFIYAAALIRPTRIEGMQAKSVLKKLKTKSFAASVDREEVKKGAELLGWELRELIDFIIPVLEAHKEELELTP</sequence>
<dbReference type="InterPro" id="IPR006674">
    <property type="entry name" value="HD_domain"/>
</dbReference>
<dbReference type="EMBL" id="PDUD01000064">
    <property type="protein sequence ID" value="PHN01086.1"/>
    <property type="molecule type" value="Genomic_DNA"/>
</dbReference>
<dbReference type="SUPFAM" id="SSF109604">
    <property type="entry name" value="HD-domain/PDEase-like"/>
    <property type="match status" value="1"/>
</dbReference>
<dbReference type="PANTHER" id="PTHR38659">
    <property type="entry name" value="METAL-DEPENDENT PHOSPHOHYDROLASE"/>
    <property type="match status" value="1"/>
</dbReference>
<dbReference type="RefSeq" id="WP_099155544.1">
    <property type="nucleotide sequence ID" value="NZ_PDUD01000064.1"/>
</dbReference>
<dbReference type="PANTHER" id="PTHR38659:SF1">
    <property type="entry name" value="METAL DEPENDENT PHOSPHOHYDROLASE"/>
    <property type="match status" value="1"/>
</dbReference>
<dbReference type="Gene3D" id="1.10.3210.10">
    <property type="entry name" value="Hypothetical protein af1432"/>
    <property type="match status" value="1"/>
</dbReference>
<evidence type="ECO:0000259" key="1">
    <source>
        <dbReference type="Pfam" id="PF01966"/>
    </source>
</evidence>